<organism evidence="5 6">
    <name type="scientific">Blautia pseudococcoides</name>
    <dbReference type="NCBI Taxonomy" id="1796616"/>
    <lineage>
        <taxon>Bacteria</taxon>
        <taxon>Bacillati</taxon>
        <taxon>Bacillota</taxon>
        <taxon>Clostridia</taxon>
        <taxon>Lachnospirales</taxon>
        <taxon>Lachnospiraceae</taxon>
        <taxon>Blautia</taxon>
    </lineage>
</organism>
<dbReference type="AlphaFoldDB" id="A0A1C7I8A4"/>
<dbReference type="Proteomes" id="UP000092574">
    <property type="component" value="Chromosome"/>
</dbReference>
<gene>
    <name evidence="5" type="ORF">A4V09_08665</name>
</gene>
<evidence type="ECO:0000256" key="3">
    <source>
        <dbReference type="ARBA" id="ARBA00023002"/>
    </source>
</evidence>
<evidence type="ECO:0000313" key="5">
    <source>
        <dbReference type="EMBL" id="ANU75831.1"/>
    </source>
</evidence>
<evidence type="ECO:0000256" key="2">
    <source>
        <dbReference type="ARBA" id="ARBA00022857"/>
    </source>
</evidence>
<sequence length="64" mass="7195">MYDRIFAHSKNNVIGKNGKIPWKIQGEQKQFRELTVGNVVVMGITGTGNRGRNRTGLRCGMFLT</sequence>
<keyword evidence="2" id="KW-0521">NADP</keyword>
<accession>A0A1C7I8A4</accession>
<evidence type="ECO:0000313" key="6">
    <source>
        <dbReference type="Proteomes" id="UP000092574"/>
    </source>
</evidence>
<dbReference type="KEGG" id="byl:A4V09_08665"/>
<feature type="domain" description="DHFR" evidence="4">
    <location>
        <begin position="4"/>
        <end position="43"/>
    </location>
</feature>
<dbReference type="GO" id="GO:0046654">
    <property type="term" value="P:tetrahydrofolate biosynthetic process"/>
    <property type="evidence" value="ECO:0007669"/>
    <property type="project" value="InterPro"/>
</dbReference>
<dbReference type="STRING" id="1796616.A4V09_08665"/>
<dbReference type="PROSITE" id="PS00075">
    <property type="entry name" value="DHFR_1"/>
    <property type="match status" value="1"/>
</dbReference>
<dbReference type="Pfam" id="PF00186">
    <property type="entry name" value="DHFR_1"/>
    <property type="match status" value="1"/>
</dbReference>
<dbReference type="SUPFAM" id="SSF53597">
    <property type="entry name" value="Dihydrofolate reductase-like"/>
    <property type="match status" value="1"/>
</dbReference>
<evidence type="ECO:0000256" key="1">
    <source>
        <dbReference type="ARBA" id="ARBA00012856"/>
    </source>
</evidence>
<dbReference type="EC" id="1.5.1.3" evidence="1"/>
<proteinExistence type="predicted"/>
<dbReference type="InterPro" id="IPR001796">
    <property type="entry name" value="DHFR_dom"/>
</dbReference>
<dbReference type="GO" id="GO:0004146">
    <property type="term" value="F:dihydrofolate reductase activity"/>
    <property type="evidence" value="ECO:0007669"/>
    <property type="project" value="UniProtKB-EC"/>
</dbReference>
<keyword evidence="6" id="KW-1185">Reference proteome</keyword>
<dbReference type="InterPro" id="IPR017925">
    <property type="entry name" value="DHFR_CS"/>
</dbReference>
<dbReference type="InterPro" id="IPR024072">
    <property type="entry name" value="DHFR-like_dom_sf"/>
</dbReference>
<dbReference type="EMBL" id="CP015405">
    <property type="protein sequence ID" value="ANU75831.1"/>
    <property type="molecule type" value="Genomic_DNA"/>
</dbReference>
<evidence type="ECO:0000259" key="4">
    <source>
        <dbReference type="Pfam" id="PF00186"/>
    </source>
</evidence>
<keyword evidence="3" id="KW-0560">Oxidoreductase</keyword>
<protein>
    <recommendedName>
        <fullName evidence="1">dihydrofolate reductase</fullName>
        <ecNumber evidence="1">1.5.1.3</ecNumber>
    </recommendedName>
</protein>
<dbReference type="Gene3D" id="3.40.430.10">
    <property type="entry name" value="Dihydrofolate Reductase, subunit A"/>
    <property type="match status" value="1"/>
</dbReference>
<reference evidence="5" key="1">
    <citation type="submission" date="2017-04" db="EMBL/GenBank/DDBJ databases">
        <title>Complete Genome Sequences of Twelve Strains of a Stable Defined Moderately Diverse Mouse Microbiota 2 (sDMDMm2).</title>
        <authorList>
            <person name="Uchimura Y."/>
            <person name="Wyss M."/>
            <person name="Brugiroux S."/>
            <person name="Limenitakis J.P."/>
            <person name="Stecher B."/>
            <person name="McCoy K.D."/>
            <person name="Macpherson A.J."/>
        </authorList>
    </citation>
    <scope>NUCLEOTIDE SEQUENCE</scope>
    <source>
        <strain evidence="5">YL58</strain>
    </source>
</reference>
<name>A0A1C7I8A4_9FIRM</name>